<dbReference type="GO" id="GO:0004521">
    <property type="term" value="F:RNA endonuclease activity"/>
    <property type="evidence" value="ECO:0007669"/>
    <property type="project" value="InterPro"/>
</dbReference>
<evidence type="ECO:0000313" key="10">
    <source>
        <dbReference type="EMBL" id="TXF11471.1"/>
    </source>
</evidence>
<organism evidence="10 11">
    <name type="scientific">Pelomicrobium methylotrophicum</name>
    <dbReference type="NCBI Taxonomy" id="2602750"/>
    <lineage>
        <taxon>Bacteria</taxon>
        <taxon>Pseudomonadati</taxon>
        <taxon>Pseudomonadota</taxon>
        <taxon>Hydrogenophilia</taxon>
        <taxon>Hydrogenophilia incertae sedis</taxon>
        <taxon>Pelomicrobium</taxon>
    </lineage>
</organism>
<evidence type="ECO:0000256" key="7">
    <source>
        <dbReference type="ARBA" id="ARBA00022842"/>
    </source>
</evidence>
<dbReference type="GO" id="GO:0051607">
    <property type="term" value="P:defense response to virus"/>
    <property type="evidence" value="ECO:0007669"/>
    <property type="project" value="UniProtKB-UniRule"/>
</dbReference>
<evidence type="ECO:0000256" key="2">
    <source>
        <dbReference type="ARBA" id="ARBA00009959"/>
    </source>
</evidence>
<dbReference type="AlphaFoldDB" id="A0A5C7EW81"/>
<comment type="caution">
    <text evidence="10">The sequence shown here is derived from an EMBL/GenBank/DDBJ whole genome shotgun (WGS) entry which is preliminary data.</text>
</comment>
<dbReference type="GO" id="GO:0016787">
    <property type="term" value="F:hydrolase activity"/>
    <property type="evidence" value="ECO:0007669"/>
    <property type="project" value="UniProtKB-KW"/>
</dbReference>
<dbReference type="Proteomes" id="UP000321201">
    <property type="component" value="Unassembled WGS sequence"/>
</dbReference>
<comment type="cofactor">
    <cofactor evidence="1 9">
        <name>Mg(2+)</name>
        <dbReference type="ChEBI" id="CHEBI:18420"/>
    </cofactor>
</comment>
<proteinExistence type="inferred from homology"/>
<comment type="similarity">
    <text evidence="2 9">Belongs to the CRISPR-associated endoribonuclease Cas2 protein family.</text>
</comment>
<dbReference type="CDD" id="cd09725">
    <property type="entry name" value="Cas2_I_II_III"/>
    <property type="match status" value="1"/>
</dbReference>
<evidence type="ECO:0000256" key="8">
    <source>
        <dbReference type="ARBA" id="ARBA00023118"/>
    </source>
</evidence>
<comment type="function">
    <text evidence="9">CRISPR (clustered regularly interspaced short palindromic repeat), is an adaptive immune system that provides protection against mobile genetic elements (viruses, transposable elements and conjugative plasmids). CRISPR clusters contain sequences complementary to antecedent mobile elements and target invading nucleic acids. CRISPR clusters are transcribed and processed into CRISPR RNA (crRNA). Functions as a ssRNA-specific endoribonuclease. Involved in the integration of spacer DNA into the CRISPR cassette.</text>
</comment>
<keyword evidence="4 9" id="KW-0479">Metal-binding</keyword>
<sequence length="173" mass="18953">MARPRRGRAFRGGRHPAHVPCFCVFVDDALRRHPRTFAPVSQVAAGRMALNAIKSWLIAYDVADSRRLARVHRYLKSKAVPVQYSVFVTRASAVQIGAIRSALADLIDPKTDDVRIYQVPDSPELVVLGTKALPDGIQLLEGKEPGSFVAFTSSPPEAKLSLQLTERSHGRAG</sequence>
<gene>
    <name evidence="9 10" type="primary">cas2</name>
    <name evidence="10" type="ORF">FR698_10195</name>
</gene>
<keyword evidence="6 9" id="KW-0378">Hydrolase</keyword>
<dbReference type="EC" id="3.1.-.-" evidence="9"/>
<dbReference type="InParanoid" id="A0A5C7EW81"/>
<dbReference type="Pfam" id="PF09827">
    <property type="entry name" value="CRISPR_Cas2"/>
    <property type="match status" value="1"/>
</dbReference>
<keyword evidence="3 9" id="KW-0540">Nuclease</keyword>
<comment type="subunit">
    <text evidence="9">Homodimer, forms a heterotetramer with a Cas1 homodimer.</text>
</comment>
<dbReference type="PANTHER" id="PTHR34405:SF3">
    <property type="entry name" value="CRISPR-ASSOCIATED ENDORIBONUCLEASE CAS2 3"/>
    <property type="match status" value="1"/>
</dbReference>
<evidence type="ECO:0000256" key="3">
    <source>
        <dbReference type="ARBA" id="ARBA00022722"/>
    </source>
</evidence>
<evidence type="ECO:0000256" key="6">
    <source>
        <dbReference type="ARBA" id="ARBA00022801"/>
    </source>
</evidence>
<accession>A0A5C7EW81</accession>
<dbReference type="NCBIfam" id="TIGR01573">
    <property type="entry name" value="cas2"/>
    <property type="match status" value="1"/>
</dbReference>
<evidence type="ECO:0000256" key="5">
    <source>
        <dbReference type="ARBA" id="ARBA00022759"/>
    </source>
</evidence>
<dbReference type="SUPFAM" id="SSF143430">
    <property type="entry name" value="TTP0101/SSO1404-like"/>
    <property type="match status" value="1"/>
</dbReference>
<dbReference type="InterPro" id="IPR021127">
    <property type="entry name" value="CRISPR_associated_Cas2"/>
</dbReference>
<dbReference type="OrthoDB" id="9798176at2"/>
<protein>
    <recommendedName>
        <fullName evidence="9">CRISPR-associated endoribonuclease Cas2</fullName>
        <ecNumber evidence="9">3.1.-.-</ecNumber>
    </recommendedName>
</protein>
<reference evidence="10 11" key="1">
    <citation type="submission" date="2019-08" db="EMBL/GenBank/DDBJ databases">
        <title>Pelomicrobium methylotrophicum gen. nov., sp. nov. a moderately thermophilic, facultatively anaerobic, lithoautotrophic and methylotrophic bacterium isolated from a terrestrial mud volcano.</title>
        <authorList>
            <person name="Slobodkina G.B."/>
            <person name="Merkel A.Y."/>
            <person name="Slobodkin A.I."/>
        </authorList>
    </citation>
    <scope>NUCLEOTIDE SEQUENCE [LARGE SCALE GENOMIC DNA]</scope>
    <source>
        <strain evidence="10 11">SM250</strain>
    </source>
</reference>
<keyword evidence="5 9" id="KW-0255">Endonuclease</keyword>
<keyword evidence="11" id="KW-1185">Reference proteome</keyword>
<dbReference type="PANTHER" id="PTHR34405">
    <property type="entry name" value="CRISPR-ASSOCIATED ENDORIBONUCLEASE CAS2"/>
    <property type="match status" value="1"/>
</dbReference>
<evidence type="ECO:0000313" key="11">
    <source>
        <dbReference type="Proteomes" id="UP000321201"/>
    </source>
</evidence>
<evidence type="ECO:0000256" key="9">
    <source>
        <dbReference type="HAMAP-Rule" id="MF_01471"/>
    </source>
</evidence>
<feature type="binding site" evidence="9">
    <location>
        <position position="61"/>
    </location>
    <ligand>
        <name>Mg(2+)</name>
        <dbReference type="ChEBI" id="CHEBI:18420"/>
        <note>catalytic</note>
    </ligand>
</feature>
<dbReference type="GO" id="GO:0046872">
    <property type="term" value="F:metal ion binding"/>
    <property type="evidence" value="ECO:0007669"/>
    <property type="project" value="UniProtKB-UniRule"/>
</dbReference>
<keyword evidence="8 9" id="KW-0051">Antiviral defense</keyword>
<dbReference type="GO" id="GO:0043571">
    <property type="term" value="P:maintenance of CRISPR repeat elements"/>
    <property type="evidence" value="ECO:0007669"/>
    <property type="project" value="UniProtKB-UniRule"/>
</dbReference>
<evidence type="ECO:0000256" key="4">
    <source>
        <dbReference type="ARBA" id="ARBA00022723"/>
    </source>
</evidence>
<dbReference type="EMBL" id="VPFL01000013">
    <property type="protein sequence ID" value="TXF11471.1"/>
    <property type="molecule type" value="Genomic_DNA"/>
</dbReference>
<dbReference type="HAMAP" id="MF_01471">
    <property type="entry name" value="Cas2"/>
    <property type="match status" value="1"/>
</dbReference>
<name>A0A5C7EW81_9PROT</name>
<dbReference type="Gene3D" id="3.30.70.240">
    <property type="match status" value="1"/>
</dbReference>
<evidence type="ECO:0000256" key="1">
    <source>
        <dbReference type="ARBA" id="ARBA00001946"/>
    </source>
</evidence>
<dbReference type="InterPro" id="IPR019199">
    <property type="entry name" value="Virulence_VapD/CRISPR_Cas2"/>
</dbReference>
<keyword evidence="7 9" id="KW-0460">Magnesium</keyword>